<protein>
    <recommendedName>
        <fullName evidence="4">Methane oxygenase PmoA</fullName>
    </recommendedName>
</protein>
<comment type="caution">
    <text evidence="2">The sequence shown here is derived from an EMBL/GenBank/DDBJ whole genome shotgun (WGS) entry which is preliminary data.</text>
</comment>
<feature type="compositionally biased region" description="Low complexity" evidence="1">
    <location>
        <begin position="322"/>
        <end position="333"/>
    </location>
</feature>
<evidence type="ECO:0000256" key="1">
    <source>
        <dbReference type="SAM" id="MobiDB-lite"/>
    </source>
</evidence>
<dbReference type="AlphaFoldDB" id="A0A7X6MLK3"/>
<keyword evidence="3" id="KW-1185">Reference proteome</keyword>
<evidence type="ECO:0000313" key="2">
    <source>
        <dbReference type="EMBL" id="NKZ01939.1"/>
    </source>
</evidence>
<dbReference type="EMBL" id="JAAXPG010000048">
    <property type="protein sequence ID" value="NKZ01939.1"/>
    <property type="molecule type" value="Genomic_DNA"/>
</dbReference>
<dbReference type="InterPro" id="IPR029475">
    <property type="entry name" value="DUF6807"/>
</dbReference>
<name>A0A7X6MLK3_9ACTN</name>
<sequence length="343" mass="36772">MSANTTATTAGGGEPAGIGLGLVHEQGRSLRLTHDGNELVRYVYRPWDVQLESPRPYLHPIRTLGGDTVSLYRPHDHVWHKGIAWSLPNVGPANFWGGPTYLRDSGYRQLANDGSTEHRSFDLIETSPERVSIGERLEWVTEQGETWFSERRGLRFTAAPGRGAWTMVFTTSFTNLTEEEVPFGSPTTEGRPNAGYGGLFWRGPRSFSGGRAYTEGREGDDDLMGTRSPWLAFTGRHDGTDAASTLTFVDAPDNPGHPVKWFVRSGIFACVCPAPFFDEVVTVPAGGSLAYRYAVVVADGDRGAEGAGALADLGLGELADAASERAATGPVPGADGGTGGEAR</sequence>
<reference evidence="2 3" key="1">
    <citation type="submission" date="2020-04" db="EMBL/GenBank/DDBJ databases">
        <title>MicrobeNet Type strains.</title>
        <authorList>
            <person name="Nicholson A.C."/>
        </authorList>
    </citation>
    <scope>NUCLEOTIDE SEQUENCE [LARGE SCALE GENOMIC DNA]</scope>
    <source>
        <strain evidence="2 3">ATCC 23612</strain>
    </source>
</reference>
<feature type="compositionally biased region" description="Gly residues" evidence="1">
    <location>
        <begin position="334"/>
        <end position="343"/>
    </location>
</feature>
<organism evidence="2 3">
    <name type="scientific">Nocardiopsis alborubida</name>
    <dbReference type="NCBI Taxonomy" id="146802"/>
    <lineage>
        <taxon>Bacteria</taxon>
        <taxon>Bacillati</taxon>
        <taxon>Actinomycetota</taxon>
        <taxon>Actinomycetes</taxon>
        <taxon>Streptosporangiales</taxon>
        <taxon>Nocardiopsidaceae</taxon>
        <taxon>Nocardiopsis</taxon>
    </lineage>
</organism>
<evidence type="ECO:0008006" key="4">
    <source>
        <dbReference type="Google" id="ProtNLM"/>
    </source>
</evidence>
<gene>
    <name evidence="2" type="ORF">HGB44_30380</name>
</gene>
<proteinExistence type="predicted"/>
<dbReference type="Pfam" id="PF14100">
    <property type="entry name" value="DUF6807"/>
    <property type="match status" value="1"/>
</dbReference>
<dbReference type="Proteomes" id="UP000553209">
    <property type="component" value="Unassembled WGS sequence"/>
</dbReference>
<feature type="region of interest" description="Disordered" evidence="1">
    <location>
        <begin position="322"/>
        <end position="343"/>
    </location>
</feature>
<evidence type="ECO:0000313" key="3">
    <source>
        <dbReference type="Proteomes" id="UP000553209"/>
    </source>
</evidence>
<dbReference type="RefSeq" id="WP_061082883.1">
    <property type="nucleotide sequence ID" value="NZ_JAAXPG010000048.1"/>
</dbReference>
<accession>A0A7X6MLK3</accession>